<dbReference type="AlphaFoldDB" id="A0A3A8A9Z8"/>
<feature type="region of interest" description="Disordered" evidence="1">
    <location>
        <begin position="160"/>
        <end position="186"/>
    </location>
</feature>
<evidence type="ECO:0000313" key="3">
    <source>
        <dbReference type="EMBL" id="RKF07152.1"/>
    </source>
</evidence>
<comment type="caution">
    <text evidence="3">The sequence shown here is derived from an EMBL/GenBank/DDBJ whole genome shotgun (WGS) entry which is preliminary data.</text>
</comment>
<organism evidence="3 4">
    <name type="scientific">Oceaniradius stylonematis</name>
    <dbReference type="NCBI Taxonomy" id="2184161"/>
    <lineage>
        <taxon>Bacteria</taxon>
        <taxon>Pseudomonadati</taxon>
        <taxon>Pseudomonadota</taxon>
        <taxon>Alphaproteobacteria</taxon>
        <taxon>Hyphomicrobiales</taxon>
        <taxon>Ahrensiaceae</taxon>
        <taxon>Oceaniradius</taxon>
    </lineage>
</organism>
<sequence length="813" mass="88422">MSVIRRLVAMTDFSLTAEQQFASPSGAAVFYNRLGWEPLVLPERKKAPKGRWGDLPRLSDEELSRKFGATNNVGIALGDRSGGLVDLDFDWPEAARIADAVLPDLPSFGRATSPRSHRLARCKLPKNRQFKIPSSAAHLFEAERSVVLELRGDGLQTMVPPSVHPNGETVRWHDDPRGVPDADPEDISRRAGVTAALAVVLSKYPATRGNRDNICLALTGVLVRAGWGDDDVDRWVEHVATLAGDEEAAKRSGKAAAARERFDAGEDVWGIPALCEHLGIEPMADTLRGWLGVSGDGPGEEGAAILVRPGFLPQAVDAAETALLAAGVPIYQRYDSLVRPVRLTVSAQEDGVGRDSGALILQPVVAAWLREQLALTSKWLKEKDDTVRRVDPPAQAPVAYLARVGDWRVPFLQGVIQSPTLRADGTVLQEPGYDRATALLYDPGNVVFPAVPEAPTRADAEKAIAILAKPFRDFCFASEADRSVTLVAVLTALVRPMFPAAPLFAIDAPTAGTGKSLLAETIGVIATGHKPAMLSQGYNGEEDQKRLSSVLMAGDQVIIIDNCDRPIQGDFLCSMLTQERVRPRILGKSEMRTLPTRCLVMATGNNLTLSGDVTRRALICRMDPGMERPDQRQFSFDPRVEARANRPELVMAGLTVLRAYIEAGRPMPRDTIGSFEAWNLVREALLWLGQDDPADTRERILADDPAKAVLLDLLRLWRSALQDRPVTLAELATMADKQGKGPAQDLVAELIATTRYQHFNARSVGRFLAKHVDRIVGGLVLLSESDGSGVKTYRVRDVTASARAGRDIEPSPF</sequence>
<evidence type="ECO:0000256" key="1">
    <source>
        <dbReference type="SAM" id="MobiDB-lite"/>
    </source>
</evidence>
<name>A0A3A8A9Z8_9HYPH</name>
<feature type="compositionally biased region" description="Basic and acidic residues" evidence="1">
    <location>
        <begin position="170"/>
        <end position="180"/>
    </location>
</feature>
<protein>
    <recommendedName>
        <fullName evidence="2">DNA primase/polymerase bifunctional N-terminal domain-containing protein</fullName>
    </recommendedName>
</protein>
<accession>A0A3A8A9Z8</accession>
<evidence type="ECO:0000313" key="4">
    <source>
        <dbReference type="Proteomes" id="UP000246132"/>
    </source>
</evidence>
<dbReference type="Pfam" id="PF09250">
    <property type="entry name" value="Prim-Pol"/>
    <property type="match status" value="1"/>
</dbReference>
<gene>
    <name evidence="3" type="ORF">DEM25_004715</name>
</gene>
<evidence type="ECO:0000259" key="2">
    <source>
        <dbReference type="Pfam" id="PF09250"/>
    </source>
</evidence>
<dbReference type="InterPro" id="IPR015330">
    <property type="entry name" value="DNA_primase/pol_bifunc_N"/>
</dbReference>
<feature type="domain" description="DNA primase/polymerase bifunctional N-terminal" evidence="2">
    <location>
        <begin position="30"/>
        <end position="182"/>
    </location>
</feature>
<proteinExistence type="predicted"/>
<dbReference type="EMBL" id="QFWV02000004">
    <property type="protein sequence ID" value="RKF07152.1"/>
    <property type="molecule type" value="Genomic_DNA"/>
</dbReference>
<dbReference type="Proteomes" id="UP000246132">
    <property type="component" value="Unassembled WGS sequence"/>
</dbReference>
<reference evidence="3 4" key="1">
    <citation type="journal article" date="2018" name="Int. J. Syst. Bacteriol.">
        <title>Oceaniradius stylonemae gen. nov., sp. nov., isolated from a red alga, Stylonema cornu-cervi.</title>
        <authorList>
            <person name="Jeong S."/>
        </authorList>
    </citation>
    <scope>NUCLEOTIDE SEQUENCE [LARGE SCALE GENOMIC DNA]</scope>
    <source>
        <strain evidence="3 4">StC1</strain>
    </source>
</reference>
<keyword evidence="4" id="KW-1185">Reference proteome</keyword>